<dbReference type="RefSeq" id="WP_255189246.1">
    <property type="nucleotide sequence ID" value="NZ_CP113517.1"/>
</dbReference>
<protein>
    <submittedName>
        <fullName evidence="6">Archease</fullName>
    </submittedName>
</protein>
<evidence type="ECO:0000256" key="3">
    <source>
        <dbReference type="ARBA" id="ARBA00022723"/>
    </source>
</evidence>
<evidence type="ECO:0000256" key="1">
    <source>
        <dbReference type="ARBA" id="ARBA00007963"/>
    </source>
</evidence>
<proteinExistence type="inferred from homology"/>
<reference evidence="6" key="1">
    <citation type="submission" date="2022-11" db="EMBL/GenBank/DDBJ databases">
        <title>Methylomonas rapida sp. nov., Carotenoid-Producing Obligate Methanotrophs with High Growth Characteristics and Biotechnological Potential.</title>
        <authorList>
            <person name="Tikhonova E.N."/>
            <person name="Suleimanov R.Z."/>
            <person name="Miroshnikov K."/>
            <person name="Oshkin I.Y."/>
            <person name="Belova S.E."/>
            <person name="Danilova O.V."/>
            <person name="Ashikhmin A."/>
            <person name="Konopkin A."/>
            <person name="But S.Y."/>
            <person name="Khmelenina V.N."/>
            <person name="Kuznetsov N."/>
            <person name="Pimenov N.V."/>
            <person name="Dedysh S.N."/>
        </authorList>
    </citation>
    <scope>NUCLEOTIDE SEQUENCE</scope>
    <source>
        <strain evidence="6">MP1</strain>
    </source>
</reference>
<keyword evidence="2" id="KW-0819">tRNA processing</keyword>
<evidence type="ECO:0000259" key="5">
    <source>
        <dbReference type="Pfam" id="PF01951"/>
    </source>
</evidence>
<dbReference type="PANTHER" id="PTHR12682">
    <property type="entry name" value="ARCHEASE"/>
    <property type="match status" value="1"/>
</dbReference>
<name>A0ABY7GHH0_9GAMM</name>
<evidence type="ECO:0000256" key="4">
    <source>
        <dbReference type="ARBA" id="ARBA00022837"/>
    </source>
</evidence>
<dbReference type="Gene3D" id="3.55.10.10">
    <property type="entry name" value="Archease domain"/>
    <property type="match status" value="1"/>
</dbReference>
<keyword evidence="7" id="KW-1185">Reference proteome</keyword>
<dbReference type="Pfam" id="PF01951">
    <property type="entry name" value="Archease"/>
    <property type="match status" value="1"/>
</dbReference>
<feature type="domain" description="Archease" evidence="5">
    <location>
        <begin position="10"/>
        <end position="144"/>
    </location>
</feature>
<dbReference type="Proteomes" id="UP001162780">
    <property type="component" value="Chromosome"/>
</dbReference>
<organism evidence="6 7">
    <name type="scientific">Methylomonas rapida</name>
    <dbReference type="NCBI Taxonomy" id="2963939"/>
    <lineage>
        <taxon>Bacteria</taxon>
        <taxon>Pseudomonadati</taxon>
        <taxon>Pseudomonadota</taxon>
        <taxon>Gammaproteobacteria</taxon>
        <taxon>Methylococcales</taxon>
        <taxon>Methylococcaceae</taxon>
        <taxon>Methylomonas</taxon>
    </lineage>
</organism>
<keyword evidence="4" id="KW-0106">Calcium</keyword>
<comment type="similarity">
    <text evidence="1">Belongs to the archease family.</text>
</comment>
<dbReference type="InterPro" id="IPR002804">
    <property type="entry name" value="Archease"/>
</dbReference>
<dbReference type="SUPFAM" id="SSF69819">
    <property type="entry name" value="MTH1598-like"/>
    <property type="match status" value="1"/>
</dbReference>
<dbReference type="InterPro" id="IPR023572">
    <property type="entry name" value="Archease_dom"/>
</dbReference>
<dbReference type="InterPro" id="IPR036820">
    <property type="entry name" value="Archease_dom_sf"/>
</dbReference>
<dbReference type="PANTHER" id="PTHR12682:SF11">
    <property type="entry name" value="PROTEIN ARCHEASE"/>
    <property type="match status" value="1"/>
</dbReference>
<evidence type="ECO:0000313" key="7">
    <source>
        <dbReference type="Proteomes" id="UP001162780"/>
    </source>
</evidence>
<gene>
    <name evidence="6" type="ORF">NM686_018165</name>
</gene>
<accession>A0ABY7GHH0</accession>
<evidence type="ECO:0000256" key="2">
    <source>
        <dbReference type="ARBA" id="ARBA00022694"/>
    </source>
</evidence>
<sequence>MTSMLQAPHWEHFEHGADIGIRGVGATLEQAFAQAALAMTAVITEPGNVASVRSVLIECQAPDAELLFLGWINELIYQMAVQNLLFGQYQVTILDNRLTATAVGESVDQQKHQPAVEIKGATFTELKVAQREDGAWLAQCVVDV</sequence>
<evidence type="ECO:0000313" key="6">
    <source>
        <dbReference type="EMBL" id="WAR44269.1"/>
    </source>
</evidence>
<keyword evidence="3" id="KW-0479">Metal-binding</keyword>
<dbReference type="EMBL" id="CP113517">
    <property type="protein sequence ID" value="WAR44269.1"/>
    <property type="molecule type" value="Genomic_DNA"/>
</dbReference>